<evidence type="ECO:0000259" key="2">
    <source>
        <dbReference type="PROSITE" id="PS51819"/>
    </source>
</evidence>
<feature type="domain" description="VOC" evidence="2">
    <location>
        <begin position="2"/>
        <end position="119"/>
    </location>
</feature>
<name>A0A6A5X4S8_9PLEO</name>
<feature type="compositionally biased region" description="Acidic residues" evidence="1">
    <location>
        <begin position="483"/>
        <end position="494"/>
    </location>
</feature>
<dbReference type="SUPFAM" id="SSF54593">
    <property type="entry name" value="Glyoxalase/Bleomycin resistance protein/Dihydroxybiphenyl dioxygenase"/>
    <property type="match status" value="1"/>
</dbReference>
<dbReference type="CDD" id="cd07262">
    <property type="entry name" value="VOC_like"/>
    <property type="match status" value="1"/>
</dbReference>
<dbReference type="PROSITE" id="PS51819">
    <property type="entry name" value="VOC"/>
    <property type="match status" value="1"/>
</dbReference>
<dbReference type="EMBL" id="ML977556">
    <property type="protein sequence ID" value="KAF2007929.1"/>
    <property type="molecule type" value="Genomic_DNA"/>
</dbReference>
<gene>
    <name evidence="3" type="ORF">P154DRAFT_568754</name>
</gene>
<proteinExistence type="predicted"/>
<reference evidence="3" key="1">
    <citation type="journal article" date="2020" name="Stud. Mycol.">
        <title>101 Dothideomycetes genomes: a test case for predicting lifestyles and emergence of pathogens.</title>
        <authorList>
            <person name="Haridas S."/>
            <person name="Albert R."/>
            <person name="Binder M."/>
            <person name="Bloem J."/>
            <person name="Labutti K."/>
            <person name="Salamov A."/>
            <person name="Andreopoulos B."/>
            <person name="Baker S."/>
            <person name="Barry K."/>
            <person name="Bills G."/>
            <person name="Bluhm B."/>
            <person name="Cannon C."/>
            <person name="Castanera R."/>
            <person name="Culley D."/>
            <person name="Daum C."/>
            <person name="Ezra D."/>
            <person name="Gonzalez J."/>
            <person name="Henrissat B."/>
            <person name="Kuo A."/>
            <person name="Liang C."/>
            <person name="Lipzen A."/>
            <person name="Lutzoni F."/>
            <person name="Magnuson J."/>
            <person name="Mondo S."/>
            <person name="Nolan M."/>
            <person name="Ohm R."/>
            <person name="Pangilinan J."/>
            <person name="Park H.-J."/>
            <person name="Ramirez L."/>
            <person name="Alfaro M."/>
            <person name="Sun H."/>
            <person name="Tritt A."/>
            <person name="Yoshinaga Y."/>
            <person name="Zwiers L.-H."/>
            <person name="Turgeon B."/>
            <person name="Goodwin S."/>
            <person name="Spatafora J."/>
            <person name="Crous P."/>
            <person name="Grigoriev I."/>
        </authorList>
    </citation>
    <scope>NUCLEOTIDE SEQUENCE</scope>
    <source>
        <strain evidence="3">CBS 123094</strain>
    </source>
</reference>
<feature type="compositionally biased region" description="Polar residues" evidence="1">
    <location>
        <begin position="495"/>
        <end position="509"/>
    </location>
</feature>
<evidence type="ECO:0000313" key="4">
    <source>
        <dbReference type="Proteomes" id="UP000799779"/>
    </source>
</evidence>
<feature type="compositionally biased region" description="Basic residues" evidence="1">
    <location>
        <begin position="418"/>
        <end position="443"/>
    </location>
</feature>
<dbReference type="InterPro" id="IPR037523">
    <property type="entry name" value="VOC_core"/>
</dbReference>
<dbReference type="Gene3D" id="3.10.180.10">
    <property type="entry name" value="2,3-Dihydroxybiphenyl 1,2-Dioxygenase, domain 1"/>
    <property type="match status" value="1"/>
</dbReference>
<feature type="region of interest" description="Disordered" evidence="1">
    <location>
        <begin position="407"/>
        <end position="571"/>
    </location>
</feature>
<dbReference type="AlphaFoldDB" id="A0A6A5X4S8"/>
<keyword evidence="4" id="KW-1185">Reference proteome</keyword>
<organism evidence="3 4">
    <name type="scientific">Amniculicola lignicola CBS 123094</name>
    <dbReference type="NCBI Taxonomy" id="1392246"/>
    <lineage>
        <taxon>Eukaryota</taxon>
        <taxon>Fungi</taxon>
        <taxon>Dikarya</taxon>
        <taxon>Ascomycota</taxon>
        <taxon>Pezizomycotina</taxon>
        <taxon>Dothideomycetes</taxon>
        <taxon>Pleosporomycetidae</taxon>
        <taxon>Pleosporales</taxon>
        <taxon>Amniculicolaceae</taxon>
        <taxon>Amniculicola</taxon>
    </lineage>
</organism>
<dbReference type="InterPro" id="IPR029068">
    <property type="entry name" value="Glyas_Bleomycin-R_OHBP_Dase"/>
</dbReference>
<sequence>MPVSHIGLTVSHLPTSSSFFLAALQPLGYRFIGQQGNQIGLGIRDADFFLCQETPGVKAGAAHIAFTAPDRTAVRDFYTAALNAGGRPNGSPASRTEDSGHFNAAILDFDGNSIEVVFRDEPDFRDDGTVIQHSRVLTWQENVAQSARDDRSVVSSRTAHSVSKQALITAPSLAPSKAPSMVSSVSKAASMVRSVSAPVAVPQTTTTVTTTVTATATGDGAAKKIIGTLLGAAAGAAVAYAMVRSEQDSAHKEAEFNAFKKAKALAAQIGDFPEQQQLSMQDPQPTYEAQPKAIHRNISDSESHYSASQRSAYVQRAIEPAPQSYHSPTYTSVPPTQIVERRAIEYAPAYSIAPPRSQFNAPQRSMTGPESVSLSKARSTVSRVHSVAPSAAPSTLISSFVPDQVSRRSSEGSVHSHSSSKSKAKSHVSHHTSASKHSSKSRSRAPSPPPAPSSKIGSKAASIVGSILGRDSGSTASKKKDYDDFEIEELDMNDSDTVAPSDSISNAGCSSRRSHRSHRSKSERSTADSVVSKHSSSSKHSKSSKHSHHSSSSKKSHHSSRSNTESSPLSHEWFDAEDDVVVVRPSVISEPSDASTVRPSKSSRAGRKDSGAYDGMFDGAVQYGKGSVATMPVRGITPSMIDDSAGRSMMSYALAQKMRAFEG</sequence>
<feature type="region of interest" description="Disordered" evidence="1">
    <location>
        <begin position="354"/>
        <end position="374"/>
    </location>
</feature>
<feature type="compositionally biased region" description="Polar residues" evidence="1">
    <location>
        <begin position="357"/>
        <end position="374"/>
    </location>
</feature>
<evidence type="ECO:0000313" key="3">
    <source>
        <dbReference type="EMBL" id="KAF2007929.1"/>
    </source>
</evidence>
<protein>
    <recommendedName>
        <fullName evidence="2">VOC domain-containing protein</fullName>
    </recommendedName>
</protein>
<dbReference type="PANTHER" id="PTHR35006:SF3">
    <property type="entry name" value="GLYOXALASE FAMILY PROTEIN (AFU_ORTHOLOGUE AFUA_3G06020)"/>
    <property type="match status" value="1"/>
</dbReference>
<feature type="compositionally biased region" description="Polar residues" evidence="1">
    <location>
        <begin position="592"/>
        <end position="603"/>
    </location>
</feature>
<feature type="compositionally biased region" description="Basic residues" evidence="1">
    <location>
        <begin position="536"/>
        <end position="560"/>
    </location>
</feature>
<evidence type="ECO:0000256" key="1">
    <source>
        <dbReference type="SAM" id="MobiDB-lite"/>
    </source>
</evidence>
<feature type="region of interest" description="Disordered" evidence="1">
    <location>
        <begin position="586"/>
        <end position="611"/>
    </location>
</feature>
<dbReference type="OrthoDB" id="10249419at2759"/>
<feature type="compositionally biased region" description="Low complexity" evidence="1">
    <location>
        <begin position="453"/>
        <end position="462"/>
    </location>
</feature>
<dbReference type="PANTHER" id="PTHR35006">
    <property type="entry name" value="GLYOXALASE FAMILY PROTEIN (AFU_ORTHOLOGUE AFUA_5G14830)"/>
    <property type="match status" value="1"/>
</dbReference>
<accession>A0A6A5X4S8</accession>
<dbReference type="Proteomes" id="UP000799779">
    <property type="component" value="Unassembled WGS sequence"/>
</dbReference>